<dbReference type="OrthoDB" id="5242130at2"/>
<organism evidence="5 6">
    <name type="scientific">Candidatus Thiodiazotropha endolucinida</name>
    <dbReference type="NCBI Taxonomy" id="1655433"/>
    <lineage>
        <taxon>Bacteria</taxon>
        <taxon>Pseudomonadati</taxon>
        <taxon>Pseudomonadota</taxon>
        <taxon>Gammaproteobacteria</taxon>
        <taxon>Chromatiales</taxon>
        <taxon>Sedimenticolaceae</taxon>
        <taxon>Candidatus Thiodiazotropha</taxon>
    </lineage>
</organism>
<feature type="compositionally biased region" description="Low complexity" evidence="1">
    <location>
        <begin position="64"/>
        <end position="89"/>
    </location>
</feature>
<reference evidence="5 6" key="1">
    <citation type="submission" date="2016-06" db="EMBL/GenBank/DDBJ databases">
        <title>Genome sequence of endosymbiont of Candidatus Endolucinida thiodiazotropha.</title>
        <authorList>
            <person name="Poehlein A."/>
            <person name="Koenig S."/>
            <person name="Heiden S.E."/>
            <person name="Thuermer A."/>
            <person name="Voget S."/>
            <person name="Daniel R."/>
            <person name="Markert S."/>
            <person name="Gros O."/>
            <person name="Schweder T."/>
        </authorList>
    </citation>
    <scope>NUCLEOTIDE SEQUENCE [LARGE SCALE GENOMIC DNA]</scope>
    <source>
        <strain evidence="5 6">COS</strain>
    </source>
</reference>
<comment type="caution">
    <text evidence="5">The sequence shown here is derived from an EMBL/GenBank/DDBJ whole genome shotgun (WGS) entry which is preliminary data.</text>
</comment>
<keyword evidence="2" id="KW-0732">Signal</keyword>
<feature type="domain" description="Fibronectin type-III" evidence="3">
    <location>
        <begin position="275"/>
        <end position="364"/>
    </location>
</feature>
<dbReference type="GO" id="GO:0016020">
    <property type="term" value="C:membrane"/>
    <property type="evidence" value="ECO:0007669"/>
    <property type="project" value="InterPro"/>
</dbReference>
<evidence type="ECO:0008006" key="7">
    <source>
        <dbReference type="Google" id="ProtNLM"/>
    </source>
</evidence>
<evidence type="ECO:0000259" key="4">
    <source>
        <dbReference type="SMART" id="SM00736"/>
    </source>
</evidence>
<dbReference type="GO" id="GO:0005509">
    <property type="term" value="F:calcium ion binding"/>
    <property type="evidence" value="ECO:0007669"/>
    <property type="project" value="InterPro"/>
</dbReference>
<dbReference type="Gene3D" id="2.60.40.10">
    <property type="entry name" value="Immunoglobulins"/>
    <property type="match status" value="3"/>
</dbReference>
<dbReference type="Proteomes" id="UP000094769">
    <property type="component" value="Unassembled WGS sequence"/>
</dbReference>
<feature type="domain" description="Fibronectin type-III" evidence="3">
    <location>
        <begin position="93"/>
        <end position="172"/>
    </location>
</feature>
<dbReference type="AlphaFoldDB" id="A0A7Z0VQI9"/>
<dbReference type="InterPro" id="IPR003961">
    <property type="entry name" value="FN3_dom"/>
</dbReference>
<dbReference type="Pfam" id="PF05345">
    <property type="entry name" value="He_PIG"/>
    <property type="match status" value="1"/>
</dbReference>
<dbReference type="SUPFAM" id="SSF49313">
    <property type="entry name" value="Cadherin-like"/>
    <property type="match status" value="1"/>
</dbReference>
<dbReference type="InterPro" id="IPR006644">
    <property type="entry name" value="Cadg"/>
</dbReference>
<evidence type="ECO:0000313" key="5">
    <source>
        <dbReference type="EMBL" id="ODJ89511.1"/>
    </source>
</evidence>
<dbReference type="SMART" id="SM00060">
    <property type="entry name" value="FN3"/>
    <property type="match status" value="2"/>
</dbReference>
<dbReference type="SUPFAM" id="SSF49265">
    <property type="entry name" value="Fibronectin type III"/>
    <property type="match status" value="1"/>
</dbReference>
<proteinExistence type="predicted"/>
<gene>
    <name evidence="5" type="ORF">CODIS_00700</name>
</gene>
<dbReference type="EMBL" id="MARB01000001">
    <property type="protein sequence ID" value="ODJ89511.1"/>
    <property type="molecule type" value="Genomic_DNA"/>
</dbReference>
<protein>
    <recommendedName>
        <fullName evidence="7">Dystroglycan-type cadherin-like domain-containing protein</fullName>
    </recommendedName>
</protein>
<feature type="chain" id="PRO_5031018505" description="Dystroglycan-type cadherin-like domain-containing protein" evidence="2">
    <location>
        <begin position="26"/>
        <end position="376"/>
    </location>
</feature>
<evidence type="ECO:0000256" key="1">
    <source>
        <dbReference type="SAM" id="MobiDB-lite"/>
    </source>
</evidence>
<dbReference type="PROSITE" id="PS51257">
    <property type="entry name" value="PROKAR_LIPOPROTEIN"/>
    <property type="match status" value="1"/>
</dbReference>
<evidence type="ECO:0000313" key="6">
    <source>
        <dbReference type="Proteomes" id="UP000094769"/>
    </source>
</evidence>
<sequence>MRLHQAAFSAITLSIILSACGGGSAVTESDQVANIPDQETAVSNGSETIVIPPPKNGATSIEEPTTTTKPPATSTPVTSTPVRPAPTTNTPEPAEVFGAASLTTAAVSGDDVILSWSQANDVPQGGYNIFINGVNSKDLSSTTGTTATVQGLDLSVQHCFTVQARYTQASPVQFFTSNSRCTDAQQSDSDNQAPVITGNPTNSVNAGESYSFTPSATDSDNDNLTFSVTNLPAWAQFNNQTGTLSGSPTADDVGDYNNIVITVSDGTDEDSLNAFAVTVNPDATAPVTGSISLRWVAPTTRTDGSALNLSEIQGFCVYVGTTRNNLQMVADINEGDRTTYVLDNLDLGDYYVAVSVYDQQNNMSSYSNIVMKTAVN</sequence>
<dbReference type="InterPro" id="IPR036116">
    <property type="entry name" value="FN3_sf"/>
</dbReference>
<dbReference type="SMART" id="SM00736">
    <property type="entry name" value="CADG"/>
    <property type="match status" value="1"/>
</dbReference>
<evidence type="ECO:0000259" key="3">
    <source>
        <dbReference type="SMART" id="SM00060"/>
    </source>
</evidence>
<feature type="domain" description="Dystroglycan-type cadherin-like" evidence="4">
    <location>
        <begin position="194"/>
        <end position="286"/>
    </location>
</feature>
<keyword evidence="6" id="KW-1185">Reference proteome</keyword>
<name>A0A7Z0VQI9_9GAMM</name>
<dbReference type="InterPro" id="IPR015919">
    <property type="entry name" value="Cadherin-like_sf"/>
</dbReference>
<feature type="region of interest" description="Disordered" evidence="1">
    <location>
        <begin position="41"/>
        <end position="89"/>
    </location>
</feature>
<dbReference type="InterPro" id="IPR013783">
    <property type="entry name" value="Ig-like_fold"/>
</dbReference>
<feature type="signal peptide" evidence="2">
    <location>
        <begin position="1"/>
        <end position="25"/>
    </location>
</feature>
<feature type="region of interest" description="Disordered" evidence="1">
    <location>
        <begin position="183"/>
        <end position="206"/>
    </location>
</feature>
<accession>A0A7Z0VQI9</accession>
<evidence type="ECO:0000256" key="2">
    <source>
        <dbReference type="SAM" id="SignalP"/>
    </source>
</evidence>